<comment type="caution">
    <text evidence="1">The sequence shown here is derived from an EMBL/GenBank/DDBJ whole genome shotgun (WGS) entry which is preliminary data.</text>
</comment>
<name>A0ABS9ZZY0_9SPHI</name>
<dbReference type="EMBL" id="JALGBH010000002">
    <property type="protein sequence ID" value="MCJ0743866.1"/>
    <property type="molecule type" value="Genomic_DNA"/>
</dbReference>
<evidence type="ECO:0000313" key="2">
    <source>
        <dbReference type="Proteomes" id="UP001165460"/>
    </source>
</evidence>
<keyword evidence="2" id="KW-1185">Reference proteome</keyword>
<dbReference type="Proteomes" id="UP001165460">
    <property type="component" value="Unassembled WGS sequence"/>
</dbReference>
<protein>
    <submittedName>
        <fullName evidence="1">RHS repeat-associated core domain-containing protein</fullName>
    </submittedName>
</protein>
<dbReference type="RefSeq" id="WP_243363203.1">
    <property type="nucleotide sequence ID" value="NZ_JALGBH010000002.1"/>
</dbReference>
<gene>
    <name evidence="1" type="ORF">MMF97_14195</name>
</gene>
<organism evidence="1 2">
    <name type="scientific">Pedobacter montanisoli</name>
    <dbReference type="NCBI Taxonomy" id="2923277"/>
    <lineage>
        <taxon>Bacteria</taxon>
        <taxon>Pseudomonadati</taxon>
        <taxon>Bacteroidota</taxon>
        <taxon>Sphingobacteriia</taxon>
        <taxon>Sphingobacteriales</taxon>
        <taxon>Sphingobacteriaceae</taxon>
        <taxon>Pedobacter</taxon>
    </lineage>
</organism>
<dbReference type="Gene3D" id="2.180.10.10">
    <property type="entry name" value="RHS repeat-associated core"/>
    <property type="match status" value="1"/>
</dbReference>
<sequence>MLQRDDYYAFGKRKEVQSGGTNRYLYNGKELQQELEQYDYGARFCDPVIGRWNVVDALAEHPKQINTSPYAYTGNNPISRIDT</sequence>
<reference evidence="1" key="1">
    <citation type="submission" date="2022-03" db="EMBL/GenBank/DDBJ databases">
        <authorList>
            <person name="Woo C.Y."/>
        </authorList>
    </citation>
    <scope>NUCLEOTIDE SEQUENCE</scope>
    <source>
        <strain evidence="1">CYS-01</strain>
    </source>
</reference>
<evidence type="ECO:0000313" key="1">
    <source>
        <dbReference type="EMBL" id="MCJ0743866.1"/>
    </source>
</evidence>
<dbReference type="NCBIfam" id="TIGR03696">
    <property type="entry name" value="Rhs_assc_core"/>
    <property type="match status" value="1"/>
</dbReference>
<proteinExistence type="predicted"/>
<accession>A0ABS9ZZY0</accession>
<dbReference type="InterPro" id="IPR022385">
    <property type="entry name" value="Rhs_assc_core"/>
</dbReference>